<sequence length="50" mass="5977">CFFVVSGSVDPITEFMEMKHHPQDQSKHYKPNHLCREDPPDLTYQNMLER</sequence>
<feature type="region of interest" description="Disordered" evidence="1">
    <location>
        <begin position="20"/>
        <end position="50"/>
    </location>
</feature>
<dbReference type="EMBL" id="BARU01035820">
    <property type="protein sequence ID" value="GAH84816.1"/>
    <property type="molecule type" value="Genomic_DNA"/>
</dbReference>
<name>X1IQS8_9ZZZZ</name>
<comment type="caution">
    <text evidence="2">The sequence shown here is derived from an EMBL/GenBank/DDBJ whole genome shotgun (WGS) entry which is preliminary data.</text>
</comment>
<evidence type="ECO:0000313" key="2">
    <source>
        <dbReference type="EMBL" id="GAH84816.1"/>
    </source>
</evidence>
<accession>X1IQS8</accession>
<reference evidence="2" key="1">
    <citation type="journal article" date="2014" name="Front. Microbiol.">
        <title>High frequency of phylogenetically diverse reductive dehalogenase-homologous genes in deep subseafloor sedimentary metagenomes.</title>
        <authorList>
            <person name="Kawai M."/>
            <person name="Futagami T."/>
            <person name="Toyoda A."/>
            <person name="Takaki Y."/>
            <person name="Nishi S."/>
            <person name="Hori S."/>
            <person name="Arai W."/>
            <person name="Tsubouchi T."/>
            <person name="Morono Y."/>
            <person name="Uchiyama I."/>
            <person name="Ito T."/>
            <person name="Fujiyama A."/>
            <person name="Inagaki F."/>
            <person name="Takami H."/>
        </authorList>
    </citation>
    <scope>NUCLEOTIDE SEQUENCE</scope>
    <source>
        <strain evidence="2">Expedition CK06-06</strain>
    </source>
</reference>
<protein>
    <submittedName>
        <fullName evidence="2">Uncharacterized protein</fullName>
    </submittedName>
</protein>
<gene>
    <name evidence="2" type="ORF">S03H2_56015</name>
</gene>
<organism evidence="2">
    <name type="scientific">marine sediment metagenome</name>
    <dbReference type="NCBI Taxonomy" id="412755"/>
    <lineage>
        <taxon>unclassified sequences</taxon>
        <taxon>metagenomes</taxon>
        <taxon>ecological metagenomes</taxon>
    </lineage>
</organism>
<evidence type="ECO:0000256" key="1">
    <source>
        <dbReference type="SAM" id="MobiDB-lite"/>
    </source>
</evidence>
<proteinExistence type="predicted"/>
<feature type="non-terminal residue" evidence="2">
    <location>
        <position position="1"/>
    </location>
</feature>
<dbReference type="AlphaFoldDB" id="X1IQS8"/>